<keyword evidence="3 5" id="KW-0442">Lipid degradation</keyword>
<feature type="region of interest" description="Disordered" evidence="6">
    <location>
        <begin position="746"/>
        <end position="817"/>
    </location>
</feature>
<dbReference type="PIRSF" id="PIRSF009376">
    <property type="entry name" value="Phospholipase_D_euk"/>
    <property type="match status" value="1"/>
</dbReference>
<dbReference type="GeneID" id="27313339"/>
<feature type="compositionally biased region" description="Polar residues" evidence="6">
    <location>
        <begin position="39"/>
        <end position="72"/>
    </location>
</feature>
<evidence type="ECO:0000256" key="3">
    <source>
        <dbReference type="ARBA" id="ARBA00022963"/>
    </source>
</evidence>
<dbReference type="InterPro" id="IPR025202">
    <property type="entry name" value="PLD-like_dom"/>
</dbReference>
<dbReference type="EC" id="3.1.4.4" evidence="5"/>
<dbReference type="RefSeq" id="XP_016213482.1">
    <property type="nucleotide sequence ID" value="XM_016358863.1"/>
</dbReference>
<dbReference type="GO" id="GO:0035556">
    <property type="term" value="P:intracellular signal transduction"/>
    <property type="evidence" value="ECO:0007669"/>
    <property type="project" value="InterPro"/>
</dbReference>
<dbReference type="OrthoDB" id="14911at2759"/>
<keyword evidence="1" id="KW-0677">Repeat</keyword>
<sequence>MADDDLAYGEYHGQGGETSERGFLGDAFRKFTSGRRPGNDQQPASSNVTQTYQPHLSGQPQGIGSSPNPLQGSGSGMSLFDKLQQGVHKLGYDLKTKIAMSEIHSHTHDGGQCHPGAHELHKKNRYMSFAPQRPSGNHVKWYVDGCSYMWAVSKALESARESIWILDWWLSPELYLRRPPAKNEQYRIDNMLKAAAERGVKVNIIVYKEVTQALTLSSAHTKHHLEGLHPNICVFRHPDHLPDKQNMAQDFVQGLQNLKLSASSLASMPGNALSALYGSTEDSVLYWAHHEKLCLVDGTMAFMGGLDLCYGRWDTNQHSIADVHPGDLNRIVFPGQDYNNSRIMDFQDVVHWQNNKLDRTKNSRMGWTDLSICISGPVVHDLREHFAQRWNLIYEEKYRVRKDTRYSLLSVSSAPGVVHPPQQIPSYQQEVPQFAPPPTQVARSFEGEDEDSRGLYDDDGGENDRGLFSGREGGLRTKMKHRIEQEYKEFEESKYGQQMHQYAGRYGLHTHRPTPPGGSHVGAGSDFSVQLTRSCAKWSHGVPIEHSIANAYIEVIKNSEHFVYIENQFFITATTDRQRPVRNKIGAAIVERIIRAARNGQNWKMIVIMPAIPAFAGDLRHDDALSTRAIMEFQYNSINRGGDSIYETVARAGYNPMDYIRFYNLRNYDRINTSATMAKVEQTSGVKYEDARKQFDATYGGGFRDDGASQSRGLHDIQTREPYPGQQQYTAVQSTYGQLPTQHQYQAYHPSGGAAPPPLQQEYPAELPGSEYQVPPPPSGPTPPQQQQEGYGDRPQYQGQNPLGQYQQAAQTVTGPWSSGRWDSVAECYMLNGEDIRNVPWEGPPEAEIDAFVTEELYIHSKLLIADDRIVICGSANLNDRSQLGDHDSEIAVVIEDHNMIDSTMDGRPWKASRFAATLRRQLFKKHLGLLPPQDYEKEEPNYLPVGIPNEYQFGTEEDRVVADPLDQSFLDLWNTRARINTEVFGKVFHPVPHDSVLTWKDYDEWYEKHFREADPKDKNKAKPVGKYTVGHVVAEEFPGGVSQVKEELSKIRGTLVEMPLLFLKGEDIAQEGLEFNAFTEEVYT</sequence>
<reference evidence="8 9" key="1">
    <citation type="submission" date="2015-01" db="EMBL/GenBank/DDBJ databases">
        <title>The Genome Sequence of Ochroconis gallopava CBS43764.</title>
        <authorList>
            <consortium name="The Broad Institute Genomics Platform"/>
            <person name="Cuomo C."/>
            <person name="de Hoog S."/>
            <person name="Gorbushina A."/>
            <person name="Stielow B."/>
            <person name="Teixiera M."/>
            <person name="Abouelleil A."/>
            <person name="Chapman S.B."/>
            <person name="Priest M."/>
            <person name="Young S.K."/>
            <person name="Wortman J."/>
            <person name="Nusbaum C."/>
            <person name="Birren B."/>
        </authorList>
    </citation>
    <scope>NUCLEOTIDE SEQUENCE [LARGE SCALE GENOMIC DNA]</scope>
    <source>
        <strain evidence="8 9">CBS 43764</strain>
    </source>
</reference>
<evidence type="ECO:0000256" key="6">
    <source>
        <dbReference type="SAM" id="MobiDB-lite"/>
    </source>
</evidence>
<feature type="region of interest" description="Disordered" evidence="6">
    <location>
        <begin position="1"/>
        <end position="78"/>
    </location>
</feature>
<dbReference type="VEuPathDB" id="FungiDB:PV09_05366"/>
<dbReference type="PANTHER" id="PTHR18896:SF186">
    <property type="entry name" value="PHOSPHOLIPASE D"/>
    <property type="match status" value="1"/>
</dbReference>
<evidence type="ECO:0000256" key="5">
    <source>
        <dbReference type="PIRNR" id="PIRNR009376"/>
    </source>
</evidence>
<feature type="domain" description="PLD phosphodiesterase" evidence="7">
    <location>
        <begin position="285"/>
        <end position="312"/>
    </location>
</feature>
<dbReference type="Proteomes" id="UP000053259">
    <property type="component" value="Unassembled WGS sequence"/>
</dbReference>
<feature type="compositionally biased region" description="Acidic residues" evidence="6">
    <location>
        <begin position="447"/>
        <end position="461"/>
    </location>
</feature>
<evidence type="ECO:0000313" key="9">
    <source>
        <dbReference type="Proteomes" id="UP000053259"/>
    </source>
</evidence>
<dbReference type="STRING" id="253628.A0A0D2AA41"/>
<evidence type="ECO:0000256" key="2">
    <source>
        <dbReference type="ARBA" id="ARBA00022801"/>
    </source>
</evidence>
<dbReference type="GO" id="GO:0009395">
    <property type="term" value="P:phospholipid catabolic process"/>
    <property type="evidence" value="ECO:0007669"/>
    <property type="project" value="TreeGrafter"/>
</dbReference>
<dbReference type="FunFam" id="3.30.870.10:FF:000032">
    <property type="entry name" value="Phospholipase"/>
    <property type="match status" value="1"/>
</dbReference>
<feature type="domain" description="PLD phosphodiesterase" evidence="7">
    <location>
        <begin position="855"/>
        <end position="882"/>
    </location>
</feature>
<feature type="region of interest" description="Disordered" evidence="6">
    <location>
        <begin position="431"/>
        <end position="473"/>
    </location>
</feature>
<feature type="compositionally biased region" description="Polar residues" evidence="6">
    <location>
        <begin position="797"/>
        <end position="817"/>
    </location>
</feature>
<gene>
    <name evidence="8" type="ORF">PV09_05366</name>
</gene>
<dbReference type="SMART" id="SM00155">
    <property type="entry name" value="PLDc"/>
    <property type="match status" value="2"/>
</dbReference>
<evidence type="ECO:0000313" key="8">
    <source>
        <dbReference type="EMBL" id="KIW03613.1"/>
    </source>
</evidence>
<dbReference type="SUPFAM" id="SSF56024">
    <property type="entry name" value="Phospholipase D/nuclease"/>
    <property type="match status" value="2"/>
</dbReference>
<dbReference type="InterPro" id="IPR001736">
    <property type="entry name" value="PLipase_D/transphosphatidylase"/>
</dbReference>
<dbReference type="GO" id="GO:0004630">
    <property type="term" value="F:phospholipase D activity"/>
    <property type="evidence" value="ECO:0007669"/>
    <property type="project" value="UniProtKB-UniRule"/>
</dbReference>
<evidence type="ECO:0000256" key="1">
    <source>
        <dbReference type="ARBA" id="ARBA00022737"/>
    </source>
</evidence>
<protein>
    <recommendedName>
        <fullName evidence="5">Phospholipase</fullName>
        <ecNumber evidence="5">3.1.4.4</ecNumber>
    </recommendedName>
</protein>
<organism evidence="8 9">
    <name type="scientific">Verruconis gallopava</name>
    <dbReference type="NCBI Taxonomy" id="253628"/>
    <lineage>
        <taxon>Eukaryota</taxon>
        <taxon>Fungi</taxon>
        <taxon>Dikarya</taxon>
        <taxon>Ascomycota</taxon>
        <taxon>Pezizomycotina</taxon>
        <taxon>Dothideomycetes</taxon>
        <taxon>Pleosporomycetidae</taxon>
        <taxon>Venturiales</taxon>
        <taxon>Sympoventuriaceae</taxon>
        <taxon>Verruconis</taxon>
    </lineage>
</organism>
<dbReference type="AlphaFoldDB" id="A0A0D2AA41"/>
<dbReference type="CDD" id="cd09138">
    <property type="entry name" value="PLDc_vPLD1_2_yPLD_like_1"/>
    <property type="match status" value="1"/>
</dbReference>
<dbReference type="GO" id="GO:0006654">
    <property type="term" value="P:phosphatidic acid biosynthetic process"/>
    <property type="evidence" value="ECO:0007669"/>
    <property type="project" value="InterPro"/>
</dbReference>
<dbReference type="CDD" id="cd09141">
    <property type="entry name" value="PLDc_vPLD1_2_yPLD_like_2"/>
    <property type="match status" value="1"/>
</dbReference>
<comment type="catalytic activity">
    <reaction evidence="5">
        <text>a 1,2-diacyl-sn-glycero-3-phosphocholine + H2O = a 1,2-diacyl-sn-glycero-3-phosphate + choline + H(+)</text>
        <dbReference type="Rhea" id="RHEA:14445"/>
        <dbReference type="ChEBI" id="CHEBI:15354"/>
        <dbReference type="ChEBI" id="CHEBI:15377"/>
        <dbReference type="ChEBI" id="CHEBI:15378"/>
        <dbReference type="ChEBI" id="CHEBI:57643"/>
        <dbReference type="ChEBI" id="CHEBI:58608"/>
        <dbReference type="EC" id="3.1.4.4"/>
    </reaction>
</comment>
<keyword evidence="2 5" id="KW-0378">Hydrolase</keyword>
<feature type="compositionally biased region" description="Pro residues" evidence="6">
    <location>
        <begin position="774"/>
        <end position="784"/>
    </location>
</feature>
<proteinExistence type="inferred from homology"/>
<dbReference type="InterPro" id="IPR015679">
    <property type="entry name" value="PLipase_D_fam"/>
</dbReference>
<name>A0A0D2AA41_9PEZI</name>
<dbReference type="InParanoid" id="A0A0D2AA41"/>
<dbReference type="Pfam" id="PF13091">
    <property type="entry name" value="PLDc_2"/>
    <property type="match status" value="1"/>
</dbReference>
<evidence type="ECO:0000259" key="7">
    <source>
        <dbReference type="PROSITE" id="PS50035"/>
    </source>
</evidence>
<keyword evidence="4" id="KW-0443">Lipid metabolism</keyword>
<dbReference type="Gene3D" id="3.30.870.10">
    <property type="entry name" value="Endonuclease Chain A"/>
    <property type="match status" value="3"/>
</dbReference>
<dbReference type="PROSITE" id="PS50035">
    <property type="entry name" value="PLD"/>
    <property type="match status" value="2"/>
</dbReference>
<evidence type="ECO:0000256" key="4">
    <source>
        <dbReference type="ARBA" id="ARBA00023098"/>
    </source>
</evidence>
<dbReference type="HOGENOM" id="CLU_000690_2_2_1"/>
<comment type="similarity">
    <text evidence="5">Belongs to the phospholipase D family.</text>
</comment>
<keyword evidence="9" id="KW-1185">Reference proteome</keyword>
<dbReference type="EMBL" id="KN847544">
    <property type="protein sequence ID" value="KIW03613.1"/>
    <property type="molecule type" value="Genomic_DNA"/>
</dbReference>
<dbReference type="InterPro" id="IPR016555">
    <property type="entry name" value="PLipase_D_euk"/>
</dbReference>
<accession>A0A0D2AA41</accession>
<dbReference type="PANTHER" id="PTHR18896">
    <property type="entry name" value="PHOSPHOLIPASE D"/>
    <property type="match status" value="1"/>
</dbReference>